<name>A0AA38TLX8_9ASTR</name>
<evidence type="ECO:0000256" key="7">
    <source>
        <dbReference type="ARBA" id="ARBA00023242"/>
    </source>
</evidence>
<dbReference type="GO" id="GO:0009736">
    <property type="term" value="P:cytokinin-activated signaling pathway"/>
    <property type="evidence" value="ECO:0007669"/>
    <property type="project" value="InterPro"/>
</dbReference>
<dbReference type="Gene3D" id="3.40.50.2300">
    <property type="match status" value="1"/>
</dbReference>
<keyword evidence="5" id="KW-0090">Biological rhythms</keyword>
<reference evidence="13" key="1">
    <citation type="submission" date="2023-03" db="EMBL/GenBank/DDBJ databases">
        <title>Chromosome-scale reference genome and RAD-based genetic map of yellow starthistle (Centaurea solstitialis) reveal putative structural variation and QTLs associated with invader traits.</title>
        <authorList>
            <person name="Reatini B."/>
            <person name="Cang F.A."/>
            <person name="Jiang Q."/>
            <person name="Mckibben M.T.W."/>
            <person name="Barker M.S."/>
            <person name="Rieseberg L.H."/>
            <person name="Dlugosch K.M."/>
        </authorList>
    </citation>
    <scope>NUCLEOTIDE SEQUENCE</scope>
    <source>
        <strain evidence="13">CAN-66</strain>
        <tissue evidence="13">Leaf</tissue>
    </source>
</reference>
<dbReference type="EMBL" id="JARYMX010000004">
    <property type="protein sequence ID" value="KAJ9552863.1"/>
    <property type="molecule type" value="Genomic_DNA"/>
</dbReference>
<sequence length="636" mass="70089">MGEVLINSDGGGAIADMPELMMRSEDRTNDGGGGGGGSPTTTTTNNNVVVRWEKFLPKMVLRVLLVEADDSTRQIITALLRKCSYKVAAVSDGLKAWEVLKGRSHHIDLILTEVELPSISGFALLTLIMEHPVCKNIPVIMMSAHDSVSTVYKCMLRGAADFLVKPVRKNELKNLWQHVWRRQASAAGGNGHQEESDAQQKVEATAENNATSNRSSGYMACIKQNRECIEKGSDAQSSCTKPDMEADGPPTEQPSKDRTDSKRAKQLEMQHNEAEGSAMDDTQKMANTSSQEKKMAIDVRWENVDANVAIANGSREAIDLIGSFDSYPKPSYKSSLNCGANKIDHPSPMLDLCLRRPHPSSSVNQFSDDRHRLKQSDVSAFSRYINRTQPPLTSGSTSICNQQKDCEINSDKPPSKNAVENNYDTHSAPAGNSRHNMMSQHGQVESQRQFPSPKDRAFHVPVPTRGLRFENPGATYGSVLPPPFSVQLGLNQMQSPCSSDHQEASLFQAPELHNPMADRKTTDQMETVEDRGHISSATDHSASSSFCNSGALNRLNSIGSGSNGNTQRSIQREAALNKFRLKRKDRCYDKKVRYESRKKLAEQRPRVKGQFVRQGQTSNLSPMEVDTELAATETIA</sequence>
<evidence type="ECO:0000256" key="10">
    <source>
        <dbReference type="SAM" id="MobiDB-lite"/>
    </source>
</evidence>
<evidence type="ECO:0000256" key="2">
    <source>
        <dbReference type="ARBA" id="ARBA00010330"/>
    </source>
</evidence>
<evidence type="ECO:0000313" key="14">
    <source>
        <dbReference type="Proteomes" id="UP001172457"/>
    </source>
</evidence>
<dbReference type="Pfam" id="PF06203">
    <property type="entry name" value="CCT"/>
    <property type="match status" value="1"/>
</dbReference>
<evidence type="ECO:0000259" key="12">
    <source>
        <dbReference type="PROSITE" id="PS51017"/>
    </source>
</evidence>
<dbReference type="PANTHER" id="PTHR43874:SF95">
    <property type="entry name" value="TWO-COMPONENT RESPONSE REGULATOR-LIKE APRR5"/>
    <property type="match status" value="1"/>
</dbReference>
<feature type="region of interest" description="Disordered" evidence="10">
    <location>
        <begin position="599"/>
        <end position="636"/>
    </location>
</feature>
<feature type="region of interest" description="Disordered" evidence="10">
    <location>
        <begin position="408"/>
        <end position="437"/>
    </location>
</feature>
<comment type="subcellular location">
    <subcellularLocation>
        <location evidence="1 9">Nucleus</location>
    </subcellularLocation>
</comment>
<keyword evidence="6" id="KW-0804">Transcription</keyword>
<accession>A0AA38TLX8</accession>
<dbReference type="AlphaFoldDB" id="A0AA38TLX8"/>
<dbReference type="InterPro" id="IPR001789">
    <property type="entry name" value="Sig_transdc_resp-reg_receiver"/>
</dbReference>
<dbReference type="CDD" id="cd17582">
    <property type="entry name" value="psREC_PRR"/>
    <property type="match status" value="1"/>
</dbReference>
<dbReference type="InterPro" id="IPR010402">
    <property type="entry name" value="CCT_domain"/>
</dbReference>
<dbReference type="SUPFAM" id="SSF52172">
    <property type="entry name" value="CheY-like"/>
    <property type="match status" value="1"/>
</dbReference>
<dbReference type="InterPro" id="IPR011006">
    <property type="entry name" value="CheY-like_superfamily"/>
</dbReference>
<dbReference type="GO" id="GO:0005634">
    <property type="term" value="C:nucleus"/>
    <property type="evidence" value="ECO:0007669"/>
    <property type="project" value="UniProtKB-SubCell"/>
</dbReference>
<evidence type="ECO:0000256" key="9">
    <source>
        <dbReference type="PROSITE-ProRule" id="PRU00357"/>
    </source>
</evidence>
<keyword evidence="4" id="KW-0805">Transcription regulation</keyword>
<evidence type="ECO:0000256" key="4">
    <source>
        <dbReference type="ARBA" id="ARBA00023015"/>
    </source>
</evidence>
<gene>
    <name evidence="13" type="ORF">OSB04_016908</name>
</gene>
<evidence type="ECO:0000256" key="3">
    <source>
        <dbReference type="ARBA" id="ARBA00023012"/>
    </source>
</evidence>
<dbReference type="Pfam" id="PF00072">
    <property type="entry name" value="Response_reg"/>
    <property type="match status" value="1"/>
</dbReference>
<dbReference type="GO" id="GO:0000160">
    <property type="term" value="P:phosphorelay signal transduction system"/>
    <property type="evidence" value="ECO:0007669"/>
    <property type="project" value="UniProtKB-KW"/>
</dbReference>
<evidence type="ECO:0000256" key="6">
    <source>
        <dbReference type="ARBA" id="ARBA00023163"/>
    </source>
</evidence>
<feature type="region of interest" description="Disordered" evidence="10">
    <location>
        <begin position="233"/>
        <end position="283"/>
    </location>
</feature>
<dbReference type="PANTHER" id="PTHR43874">
    <property type="entry name" value="TWO-COMPONENT RESPONSE REGULATOR"/>
    <property type="match status" value="1"/>
</dbReference>
<keyword evidence="7 9" id="KW-0539">Nucleus</keyword>
<dbReference type="SMART" id="SM00448">
    <property type="entry name" value="REC"/>
    <property type="match status" value="1"/>
</dbReference>
<organism evidence="13 14">
    <name type="scientific">Centaurea solstitialis</name>
    <name type="common">yellow star-thistle</name>
    <dbReference type="NCBI Taxonomy" id="347529"/>
    <lineage>
        <taxon>Eukaryota</taxon>
        <taxon>Viridiplantae</taxon>
        <taxon>Streptophyta</taxon>
        <taxon>Embryophyta</taxon>
        <taxon>Tracheophyta</taxon>
        <taxon>Spermatophyta</taxon>
        <taxon>Magnoliopsida</taxon>
        <taxon>eudicotyledons</taxon>
        <taxon>Gunneridae</taxon>
        <taxon>Pentapetalae</taxon>
        <taxon>asterids</taxon>
        <taxon>campanulids</taxon>
        <taxon>Asterales</taxon>
        <taxon>Asteraceae</taxon>
        <taxon>Carduoideae</taxon>
        <taxon>Cardueae</taxon>
        <taxon>Centaureinae</taxon>
        <taxon>Centaurea</taxon>
    </lineage>
</organism>
<comment type="similarity">
    <text evidence="2">Belongs to the ARR-like family.</text>
</comment>
<evidence type="ECO:0000256" key="8">
    <source>
        <dbReference type="PROSITE-ProRule" id="PRU00169"/>
    </source>
</evidence>
<evidence type="ECO:0000256" key="5">
    <source>
        <dbReference type="ARBA" id="ARBA00023108"/>
    </source>
</evidence>
<evidence type="ECO:0008006" key="15">
    <source>
        <dbReference type="Google" id="ProtNLM"/>
    </source>
</evidence>
<proteinExistence type="inferred from homology"/>
<feature type="domain" description="CCT" evidence="12">
    <location>
        <begin position="572"/>
        <end position="614"/>
    </location>
</feature>
<protein>
    <recommendedName>
        <fullName evidence="15">Two-component response regulator-like APRR5</fullName>
    </recommendedName>
</protein>
<evidence type="ECO:0000313" key="13">
    <source>
        <dbReference type="EMBL" id="KAJ9552863.1"/>
    </source>
</evidence>
<dbReference type="Proteomes" id="UP001172457">
    <property type="component" value="Chromosome 4"/>
</dbReference>
<comment type="caution">
    <text evidence="13">The sequence shown here is derived from an EMBL/GenBank/DDBJ whole genome shotgun (WGS) entry which is preliminary data.</text>
</comment>
<dbReference type="GO" id="GO:0048511">
    <property type="term" value="P:rhythmic process"/>
    <property type="evidence" value="ECO:0007669"/>
    <property type="project" value="UniProtKB-KW"/>
</dbReference>
<feature type="compositionally biased region" description="Basic and acidic residues" evidence="10">
    <location>
        <begin position="254"/>
        <end position="274"/>
    </location>
</feature>
<feature type="region of interest" description="Disordered" evidence="10">
    <location>
        <begin position="185"/>
        <end position="213"/>
    </location>
</feature>
<dbReference type="PROSITE" id="PS50110">
    <property type="entry name" value="RESPONSE_REGULATORY"/>
    <property type="match status" value="1"/>
</dbReference>
<comment type="caution">
    <text evidence="8">Lacks conserved residue(s) required for the propagation of feature annotation.</text>
</comment>
<feature type="region of interest" description="Disordered" evidence="10">
    <location>
        <begin position="24"/>
        <end position="44"/>
    </location>
</feature>
<dbReference type="PROSITE" id="PS51017">
    <property type="entry name" value="CCT"/>
    <property type="match status" value="1"/>
</dbReference>
<keyword evidence="3" id="KW-0902">Two-component regulatory system</keyword>
<dbReference type="InterPro" id="IPR045279">
    <property type="entry name" value="ARR-like"/>
</dbReference>
<evidence type="ECO:0000259" key="11">
    <source>
        <dbReference type="PROSITE" id="PS50110"/>
    </source>
</evidence>
<evidence type="ECO:0000256" key="1">
    <source>
        <dbReference type="ARBA" id="ARBA00004123"/>
    </source>
</evidence>
<feature type="domain" description="Response regulatory" evidence="11">
    <location>
        <begin position="62"/>
        <end position="180"/>
    </location>
</feature>
<keyword evidence="14" id="KW-1185">Reference proteome</keyword>